<feature type="region of interest" description="Disordered" evidence="2">
    <location>
        <begin position="1"/>
        <end position="83"/>
    </location>
</feature>
<name>A0AAV7RBQ4_PLEWA</name>
<evidence type="ECO:0000313" key="3">
    <source>
        <dbReference type="EMBL" id="KAJ1148639.1"/>
    </source>
</evidence>
<keyword evidence="4" id="KW-1185">Reference proteome</keyword>
<evidence type="ECO:0000256" key="1">
    <source>
        <dbReference type="SAM" id="Coils"/>
    </source>
</evidence>
<protein>
    <submittedName>
        <fullName evidence="3">Uncharacterized protein</fullName>
    </submittedName>
</protein>
<sequence>MAVGGSRTGPAAGDSGGPGLRAPEEAVSGARGNYGAAGVRVEERGLRPVAGGDSGPHRLRRRRGATAVETRQDGQPAARRRGVGGKAVFWGHNQRPCAMEEVAMASSKPKRDQSVREMLTRSHPAQTHQAEAAASTRGADQLGNMEVEGEAPVKKSFLTSLFDSLRVDLQELRRDISQEVRELRSDITSLGGRVSNIEDNVVSRAEEVEQLQQEVLRLHEQQEQLQLMAEDLENRSPRHNIRIRGPRETISESLLQPCLAPSCLSFWIRFTE</sequence>
<dbReference type="AlphaFoldDB" id="A0AAV7RBQ4"/>
<feature type="coiled-coil region" evidence="1">
    <location>
        <begin position="162"/>
        <end position="235"/>
    </location>
</feature>
<gene>
    <name evidence="3" type="ORF">NDU88_001467</name>
</gene>
<dbReference type="EMBL" id="JANPWB010000009">
    <property type="protein sequence ID" value="KAJ1148639.1"/>
    <property type="molecule type" value="Genomic_DNA"/>
</dbReference>
<dbReference type="Gene3D" id="1.20.5.1700">
    <property type="match status" value="1"/>
</dbReference>
<organism evidence="3 4">
    <name type="scientific">Pleurodeles waltl</name>
    <name type="common">Iberian ribbed newt</name>
    <dbReference type="NCBI Taxonomy" id="8319"/>
    <lineage>
        <taxon>Eukaryota</taxon>
        <taxon>Metazoa</taxon>
        <taxon>Chordata</taxon>
        <taxon>Craniata</taxon>
        <taxon>Vertebrata</taxon>
        <taxon>Euteleostomi</taxon>
        <taxon>Amphibia</taxon>
        <taxon>Batrachia</taxon>
        <taxon>Caudata</taxon>
        <taxon>Salamandroidea</taxon>
        <taxon>Salamandridae</taxon>
        <taxon>Pleurodelinae</taxon>
        <taxon>Pleurodeles</taxon>
    </lineage>
</organism>
<dbReference type="Proteomes" id="UP001066276">
    <property type="component" value="Chromosome 5"/>
</dbReference>
<evidence type="ECO:0000256" key="2">
    <source>
        <dbReference type="SAM" id="MobiDB-lite"/>
    </source>
</evidence>
<proteinExistence type="predicted"/>
<evidence type="ECO:0000313" key="4">
    <source>
        <dbReference type="Proteomes" id="UP001066276"/>
    </source>
</evidence>
<accession>A0AAV7RBQ4</accession>
<comment type="caution">
    <text evidence="3">The sequence shown here is derived from an EMBL/GenBank/DDBJ whole genome shotgun (WGS) entry which is preliminary data.</text>
</comment>
<keyword evidence="1" id="KW-0175">Coiled coil</keyword>
<reference evidence="3" key="1">
    <citation type="journal article" date="2022" name="bioRxiv">
        <title>Sequencing and chromosome-scale assembly of the giantPleurodeles waltlgenome.</title>
        <authorList>
            <person name="Brown T."/>
            <person name="Elewa A."/>
            <person name="Iarovenko S."/>
            <person name="Subramanian E."/>
            <person name="Araus A.J."/>
            <person name="Petzold A."/>
            <person name="Susuki M."/>
            <person name="Suzuki K.-i.T."/>
            <person name="Hayashi T."/>
            <person name="Toyoda A."/>
            <person name="Oliveira C."/>
            <person name="Osipova E."/>
            <person name="Leigh N.D."/>
            <person name="Simon A."/>
            <person name="Yun M.H."/>
        </authorList>
    </citation>
    <scope>NUCLEOTIDE SEQUENCE</scope>
    <source>
        <strain evidence="3">20211129_DDA</strain>
        <tissue evidence="3">Liver</tissue>
    </source>
</reference>